<evidence type="ECO:0000313" key="3">
    <source>
        <dbReference type="Proteomes" id="UP000183567"/>
    </source>
</evidence>
<keyword evidence="3" id="KW-1185">Reference proteome</keyword>
<dbReference type="Proteomes" id="UP000183567">
    <property type="component" value="Unassembled WGS sequence"/>
</dbReference>
<dbReference type="AlphaFoldDB" id="A0A1J8QGE3"/>
<comment type="caution">
    <text evidence="2">The sequence shown here is derived from an EMBL/GenBank/DDBJ whole genome shotgun (WGS) entry which is preliminary data.</text>
</comment>
<dbReference type="OrthoDB" id="3049002at2759"/>
<dbReference type="EMBL" id="LVVM01004665">
    <property type="protein sequence ID" value="OJA12440.1"/>
    <property type="molecule type" value="Genomic_DNA"/>
</dbReference>
<keyword evidence="1" id="KW-0812">Transmembrane</keyword>
<proteinExistence type="predicted"/>
<organism evidence="2 3">
    <name type="scientific">Rhizopogon vesiculosus</name>
    <dbReference type="NCBI Taxonomy" id="180088"/>
    <lineage>
        <taxon>Eukaryota</taxon>
        <taxon>Fungi</taxon>
        <taxon>Dikarya</taxon>
        <taxon>Basidiomycota</taxon>
        <taxon>Agaricomycotina</taxon>
        <taxon>Agaricomycetes</taxon>
        <taxon>Agaricomycetidae</taxon>
        <taxon>Boletales</taxon>
        <taxon>Suillineae</taxon>
        <taxon>Rhizopogonaceae</taxon>
        <taxon>Rhizopogon</taxon>
    </lineage>
</organism>
<accession>A0A1J8QGE3</accession>
<protein>
    <submittedName>
        <fullName evidence="2">Uncharacterized protein</fullName>
    </submittedName>
</protein>
<keyword evidence="1" id="KW-0472">Membrane</keyword>
<feature type="transmembrane region" description="Helical" evidence="1">
    <location>
        <begin position="139"/>
        <end position="164"/>
    </location>
</feature>
<reference evidence="2 3" key="1">
    <citation type="submission" date="2016-03" db="EMBL/GenBank/DDBJ databases">
        <title>Comparative genomics of the ectomycorrhizal sister species Rhizopogon vinicolor and Rhizopogon vesiculosus (Basidiomycota: Boletales) reveals a divergence of the mating type B locus.</title>
        <authorList>
            <person name="Mujic A.B."/>
            <person name="Kuo A."/>
            <person name="Tritt A."/>
            <person name="Lipzen A."/>
            <person name="Chen C."/>
            <person name="Johnson J."/>
            <person name="Sharma A."/>
            <person name="Barry K."/>
            <person name="Grigoriev I.V."/>
            <person name="Spatafora J.W."/>
        </authorList>
    </citation>
    <scope>NUCLEOTIDE SEQUENCE [LARGE SCALE GENOMIC DNA]</scope>
    <source>
        <strain evidence="2 3">AM-OR11-056</strain>
    </source>
</reference>
<feature type="transmembrane region" description="Helical" evidence="1">
    <location>
        <begin position="44"/>
        <end position="64"/>
    </location>
</feature>
<sequence length="215" mass="23770">MSTTQDVLELGWVLATLNHPGLNMQTVPGCIFIAVTVEMDEVTWVFLSLEMLAVLQLTLSIHVYDTDLGGVIMLCAEAVFIVRACAIWEYRRGIVVLFLVTGTTYTIAVVVVLSNGRALPTITKPAIPVTSCFDSSDDFTIIMCYVILVVAEIEILGFTVYKAAKSYWREGTHNRLLEQLVHHNVVYVTCALVAVILTMALVKVSEAKEVKSHVY</sequence>
<gene>
    <name evidence="2" type="ORF">AZE42_08201</name>
</gene>
<feature type="transmembrane region" description="Helical" evidence="1">
    <location>
        <begin position="20"/>
        <end position="37"/>
    </location>
</feature>
<evidence type="ECO:0000256" key="1">
    <source>
        <dbReference type="SAM" id="Phobius"/>
    </source>
</evidence>
<evidence type="ECO:0000313" key="2">
    <source>
        <dbReference type="EMBL" id="OJA12440.1"/>
    </source>
</evidence>
<name>A0A1J8QGE3_9AGAM</name>
<feature type="transmembrane region" description="Helical" evidence="1">
    <location>
        <begin position="185"/>
        <end position="202"/>
    </location>
</feature>
<feature type="transmembrane region" description="Helical" evidence="1">
    <location>
        <begin position="95"/>
        <end position="119"/>
    </location>
</feature>
<keyword evidence="1" id="KW-1133">Transmembrane helix</keyword>
<feature type="transmembrane region" description="Helical" evidence="1">
    <location>
        <begin position="70"/>
        <end position="88"/>
    </location>
</feature>